<evidence type="ECO:0000313" key="7">
    <source>
        <dbReference type="Proteomes" id="UP001595855"/>
    </source>
</evidence>
<protein>
    <submittedName>
        <fullName evidence="6">Trypsin-like serine protease</fullName>
        <ecNumber evidence="6">3.4.21.-</ecNumber>
    </submittedName>
</protein>
<dbReference type="PROSITE" id="PS50240">
    <property type="entry name" value="TRYPSIN_DOM"/>
    <property type="match status" value="1"/>
</dbReference>
<accession>A0ABV9WT89</accession>
<organism evidence="6 7">
    <name type="scientific">Streptomyces lienomycini</name>
    <dbReference type="NCBI Taxonomy" id="284035"/>
    <lineage>
        <taxon>Bacteria</taxon>
        <taxon>Bacillati</taxon>
        <taxon>Actinomycetota</taxon>
        <taxon>Actinomycetes</taxon>
        <taxon>Kitasatosporales</taxon>
        <taxon>Streptomycetaceae</taxon>
        <taxon>Streptomyces</taxon>
    </lineage>
</organism>
<dbReference type="PANTHER" id="PTHR24276">
    <property type="entry name" value="POLYSERASE-RELATED"/>
    <property type="match status" value="1"/>
</dbReference>
<proteinExistence type="inferred from homology"/>
<dbReference type="CDD" id="cd00257">
    <property type="entry name" value="beta-trefoil_FSCN-like"/>
    <property type="match status" value="1"/>
</dbReference>
<comment type="caution">
    <text evidence="6">The sequence shown here is derived from an EMBL/GenBank/DDBJ whole genome shotgun (WGS) entry which is preliminary data.</text>
</comment>
<dbReference type="Gene3D" id="2.40.10.10">
    <property type="entry name" value="Trypsin-like serine proteases"/>
    <property type="match status" value="1"/>
</dbReference>
<gene>
    <name evidence="6" type="ORF">ACFPRC_13490</name>
</gene>
<reference evidence="7" key="1">
    <citation type="journal article" date="2019" name="Int. J. Syst. Evol. Microbiol.">
        <title>The Global Catalogue of Microorganisms (GCM) 10K type strain sequencing project: providing services to taxonomists for standard genome sequencing and annotation.</title>
        <authorList>
            <consortium name="The Broad Institute Genomics Platform"/>
            <consortium name="The Broad Institute Genome Sequencing Center for Infectious Disease"/>
            <person name="Wu L."/>
            <person name="Ma J."/>
        </authorList>
    </citation>
    <scope>NUCLEOTIDE SEQUENCE [LARGE SCALE GENOMIC DNA]</scope>
    <source>
        <strain evidence="7">CGMCC 4.1542</strain>
    </source>
</reference>
<dbReference type="InterPro" id="IPR001254">
    <property type="entry name" value="Trypsin_dom"/>
</dbReference>
<dbReference type="InterPro" id="IPR043504">
    <property type="entry name" value="Peptidase_S1_PA_chymotrypsin"/>
</dbReference>
<name>A0ABV9WT89_9ACTN</name>
<keyword evidence="2" id="KW-1015">Disulfide bond</keyword>
<dbReference type="RefSeq" id="WP_271319995.1">
    <property type="nucleotide sequence ID" value="NZ_BAAATN010000004.1"/>
</dbReference>
<dbReference type="EC" id="3.4.21.-" evidence="6"/>
<sequence>MRDTSREADGRRTRNRRRARSGGAWLTGALVAATTLAAGPARAAVGDPVGDGEKSYVARIVLGDTERACSGALVEARWIVTAASCFAEDPARPGSVTAGPPPRPAEVTVGRTGTTVSGQVRDIVELVPRTDRDLVLARLSAPVTDIAPVALGAGAPTTGEALTVAGYGRTADAWVPQRPHTGTFTVTGARAAELDVEGQDGAAVCLGDAGGPTLRSGTDGDELVAVSSRSWQGGCLGSEETRRGAVQTRVDDITDWIGARVARWSLKAEANGKYVSAELNATGNQEGRLQARGDTVRGWEQFTLHTRDGGTTVSLRSAASGLFVATELNDSGTHEAMLRARSAAPTGGWERFTLVPQGEGKYALRSDANDKYVVAEANYTGAEEGLLRARSDSVAGWERFTLEHADTFRVTGAAPAGPAPLPLD</sequence>
<dbReference type="GO" id="GO:0016787">
    <property type="term" value="F:hydrolase activity"/>
    <property type="evidence" value="ECO:0007669"/>
    <property type="project" value="UniProtKB-KW"/>
</dbReference>
<feature type="signal peptide" evidence="4">
    <location>
        <begin position="1"/>
        <end position="43"/>
    </location>
</feature>
<dbReference type="Gene3D" id="2.80.10.50">
    <property type="match status" value="1"/>
</dbReference>
<evidence type="ECO:0000256" key="1">
    <source>
        <dbReference type="ARBA" id="ARBA00007664"/>
    </source>
</evidence>
<dbReference type="PANTHER" id="PTHR24276:SF98">
    <property type="entry name" value="FI18310P1-RELATED"/>
    <property type="match status" value="1"/>
</dbReference>
<comment type="similarity">
    <text evidence="1">Belongs to the peptidase S1 family.</text>
</comment>
<dbReference type="SUPFAM" id="SSF50405">
    <property type="entry name" value="Actin-crosslinking proteins"/>
    <property type="match status" value="2"/>
</dbReference>
<feature type="compositionally biased region" description="Basic and acidic residues" evidence="3">
    <location>
        <begin position="1"/>
        <end position="12"/>
    </location>
</feature>
<feature type="domain" description="Peptidase S1" evidence="5">
    <location>
        <begin position="36"/>
        <end position="262"/>
    </location>
</feature>
<evidence type="ECO:0000256" key="3">
    <source>
        <dbReference type="SAM" id="MobiDB-lite"/>
    </source>
</evidence>
<evidence type="ECO:0000259" key="5">
    <source>
        <dbReference type="PROSITE" id="PS50240"/>
    </source>
</evidence>
<feature type="region of interest" description="Disordered" evidence="3">
    <location>
        <begin position="1"/>
        <end position="21"/>
    </location>
</feature>
<feature type="chain" id="PRO_5045062902" evidence="4">
    <location>
        <begin position="44"/>
        <end position="424"/>
    </location>
</feature>
<dbReference type="InterPro" id="IPR008999">
    <property type="entry name" value="Actin-crosslinking"/>
</dbReference>
<dbReference type="PRINTS" id="PR00722">
    <property type="entry name" value="CHYMOTRYPSIN"/>
</dbReference>
<evidence type="ECO:0000256" key="2">
    <source>
        <dbReference type="ARBA" id="ARBA00023157"/>
    </source>
</evidence>
<dbReference type="Proteomes" id="UP001595855">
    <property type="component" value="Unassembled WGS sequence"/>
</dbReference>
<dbReference type="InterPro" id="IPR009003">
    <property type="entry name" value="Peptidase_S1_PA"/>
</dbReference>
<dbReference type="SMART" id="SM00020">
    <property type="entry name" value="Tryp_SPc"/>
    <property type="match status" value="1"/>
</dbReference>
<dbReference type="Pfam" id="PF00089">
    <property type="entry name" value="Trypsin"/>
    <property type="match status" value="1"/>
</dbReference>
<keyword evidence="6" id="KW-0378">Hydrolase</keyword>
<dbReference type="InterPro" id="IPR001314">
    <property type="entry name" value="Peptidase_S1A"/>
</dbReference>
<dbReference type="EMBL" id="JBHSJO010000001">
    <property type="protein sequence ID" value="MFC5015894.1"/>
    <property type="molecule type" value="Genomic_DNA"/>
</dbReference>
<evidence type="ECO:0000313" key="6">
    <source>
        <dbReference type="EMBL" id="MFC5015894.1"/>
    </source>
</evidence>
<dbReference type="SUPFAM" id="SSF50494">
    <property type="entry name" value="Trypsin-like serine proteases"/>
    <property type="match status" value="1"/>
</dbReference>
<keyword evidence="4" id="KW-0732">Signal</keyword>
<keyword evidence="7" id="KW-1185">Reference proteome</keyword>
<dbReference type="InterPro" id="IPR050430">
    <property type="entry name" value="Peptidase_S1"/>
</dbReference>
<evidence type="ECO:0000256" key="4">
    <source>
        <dbReference type="SAM" id="SignalP"/>
    </source>
</evidence>